<reference evidence="1 2" key="1">
    <citation type="journal article" date="2019" name="Genome Biol. Evol.">
        <title>Insights into the evolution of the New World diploid cottons (Gossypium, subgenus Houzingenia) based on genome sequencing.</title>
        <authorList>
            <person name="Grover C.E."/>
            <person name="Arick M.A. 2nd"/>
            <person name="Thrash A."/>
            <person name="Conover J.L."/>
            <person name="Sanders W.S."/>
            <person name="Peterson D.G."/>
            <person name="Frelichowski J.E."/>
            <person name="Scheffler J.A."/>
            <person name="Scheffler B.E."/>
            <person name="Wendel J.F."/>
        </authorList>
    </citation>
    <scope>NUCLEOTIDE SEQUENCE [LARGE SCALE GENOMIC DNA]</scope>
    <source>
        <strain evidence="1">27</strain>
        <tissue evidence="1">Leaf</tissue>
    </source>
</reference>
<sequence>MLIVLLDWKVLPLIVKVKDHMSVYPTEED</sequence>
<dbReference type="AlphaFoldDB" id="A0A7J8S3K9"/>
<proteinExistence type="predicted"/>
<accession>A0A7J8S3K9</accession>
<gene>
    <name evidence="1" type="ORF">Godav_006352</name>
</gene>
<evidence type="ECO:0000313" key="1">
    <source>
        <dbReference type="EMBL" id="MBA0620654.1"/>
    </source>
</evidence>
<name>A0A7J8S3K9_GOSDV</name>
<dbReference type="Proteomes" id="UP000593561">
    <property type="component" value="Unassembled WGS sequence"/>
</dbReference>
<comment type="caution">
    <text evidence="1">The sequence shown here is derived from an EMBL/GenBank/DDBJ whole genome shotgun (WGS) entry which is preliminary data.</text>
</comment>
<dbReference type="EMBL" id="JABFAC010000008">
    <property type="protein sequence ID" value="MBA0620654.1"/>
    <property type="molecule type" value="Genomic_DNA"/>
</dbReference>
<keyword evidence="2" id="KW-1185">Reference proteome</keyword>
<protein>
    <submittedName>
        <fullName evidence="1">Uncharacterized protein</fullName>
    </submittedName>
</protein>
<evidence type="ECO:0000313" key="2">
    <source>
        <dbReference type="Proteomes" id="UP000593561"/>
    </source>
</evidence>
<organism evidence="1 2">
    <name type="scientific">Gossypium davidsonii</name>
    <name type="common">Davidson's cotton</name>
    <name type="synonym">Gossypium klotzschianum subsp. davidsonii</name>
    <dbReference type="NCBI Taxonomy" id="34287"/>
    <lineage>
        <taxon>Eukaryota</taxon>
        <taxon>Viridiplantae</taxon>
        <taxon>Streptophyta</taxon>
        <taxon>Embryophyta</taxon>
        <taxon>Tracheophyta</taxon>
        <taxon>Spermatophyta</taxon>
        <taxon>Magnoliopsida</taxon>
        <taxon>eudicotyledons</taxon>
        <taxon>Gunneridae</taxon>
        <taxon>Pentapetalae</taxon>
        <taxon>rosids</taxon>
        <taxon>malvids</taxon>
        <taxon>Malvales</taxon>
        <taxon>Malvaceae</taxon>
        <taxon>Malvoideae</taxon>
        <taxon>Gossypium</taxon>
    </lineage>
</organism>